<keyword evidence="3" id="KW-0812">Transmembrane</keyword>
<gene>
    <name evidence="5" type="ORF">M9458_056545</name>
</gene>
<dbReference type="SMART" id="SM00406">
    <property type="entry name" value="IGv"/>
    <property type="match status" value="7"/>
</dbReference>
<dbReference type="InterPro" id="IPR003599">
    <property type="entry name" value="Ig_sub"/>
</dbReference>
<dbReference type="InterPro" id="IPR013783">
    <property type="entry name" value="Ig-like_fold"/>
</dbReference>
<evidence type="ECO:0000256" key="3">
    <source>
        <dbReference type="SAM" id="Phobius"/>
    </source>
</evidence>
<organism evidence="5 6">
    <name type="scientific">Cirrhinus mrigala</name>
    <name type="common">Mrigala</name>
    <dbReference type="NCBI Taxonomy" id="683832"/>
    <lineage>
        <taxon>Eukaryota</taxon>
        <taxon>Metazoa</taxon>
        <taxon>Chordata</taxon>
        <taxon>Craniata</taxon>
        <taxon>Vertebrata</taxon>
        <taxon>Euteleostomi</taxon>
        <taxon>Actinopterygii</taxon>
        <taxon>Neopterygii</taxon>
        <taxon>Teleostei</taxon>
        <taxon>Ostariophysi</taxon>
        <taxon>Cypriniformes</taxon>
        <taxon>Cyprinidae</taxon>
        <taxon>Labeoninae</taxon>
        <taxon>Labeonini</taxon>
        <taxon>Cirrhinus</taxon>
    </lineage>
</organism>
<dbReference type="PANTHER" id="PTHR46013:SF4">
    <property type="entry name" value="B-CELL RECEPTOR CD22-RELATED"/>
    <property type="match status" value="1"/>
</dbReference>
<evidence type="ECO:0000313" key="6">
    <source>
        <dbReference type="Proteomes" id="UP001529510"/>
    </source>
</evidence>
<protein>
    <recommendedName>
        <fullName evidence="4">Ig-like domain-containing protein</fullName>
    </recommendedName>
</protein>
<dbReference type="InterPro" id="IPR007110">
    <property type="entry name" value="Ig-like_dom"/>
</dbReference>
<reference evidence="5 6" key="1">
    <citation type="submission" date="2024-05" db="EMBL/GenBank/DDBJ databases">
        <title>Genome sequencing and assembly of Indian major carp, Cirrhinus mrigala (Hamilton, 1822).</title>
        <authorList>
            <person name="Mohindra V."/>
            <person name="Chowdhury L.M."/>
            <person name="Lal K."/>
            <person name="Jena J.K."/>
        </authorList>
    </citation>
    <scope>NUCLEOTIDE SEQUENCE [LARGE SCALE GENOMIC DNA]</scope>
    <source>
        <strain evidence="5">CM1030</strain>
        <tissue evidence="5">Blood</tissue>
    </source>
</reference>
<dbReference type="Pfam" id="PF00047">
    <property type="entry name" value="ig"/>
    <property type="match status" value="1"/>
</dbReference>
<evidence type="ECO:0000259" key="4">
    <source>
        <dbReference type="PROSITE" id="PS50835"/>
    </source>
</evidence>
<keyword evidence="1" id="KW-0393">Immunoglobulin domain</keyword>
<name>A0ABD0MIV3_CIRMR</name>
<feature type="domain" description="Ig-like" evidence="4">
    <location>
        <begin position="818"/>
        <end position="902"/>
    </location>
</feature>
<keyword evidence="3" id="KW-0472">Membrane</keyword>
<feature type="domain" description="Ig-like" evidence="4">
    <location>
        <begin position="395"/>
        <end position="506"/>
    </location>
</feature>
<dbReference type="SUPFAM" id="SSF48726">
    <property type="entry name" value="Immunoglobulin"/>
    <property type="match status" value="12"/>
</dbReference>
<dbReference type="PANTHER" id="PTHR46013">
    <property type="entry name" value="VASCULAR CELL ADHESION MOLECULE 1"/>
    <property type="match status" value="1"/>
</dbReference>
<dbReference type="SMART" id="SM00409">
    <property type="entry name" value="IG"/>
    <property type="match status" value="13"/>
</dbReference>
<feature type="domain" description="Ig-like" evidence="4">
    <location>
        <begin position="999"/>
        <end position="1079"/>
    </location>
</feature>
<dbReference type="Pfam" id="PF13927">
    <property type="entry name" value="Ig_3"/>
    <property type="match status" value="2"/>
</dbReference>
<dbReference type="Proteomes" id="UP001529510">
    <property type="component" value="Unassembled WGS sequence"/>
</dbReference>
<keyword evidence="3" id="KW-1133">Transmembrane helix</keyword>
<proteinExistence type="predicted"/>
<dbReference type="SMART" id="SM00408">
    <property type="entry name" value="IGc2"/>
    <property type="match status" value="7"/>
</dbReference>
<keyword evidence="6" id="KW-1185">Reference proteome</keyword>
<feature type="domain" description="Ig-like" evidence="4">
    <location>
        <begin position="594"/>
        <end position="704"/>
    </location>
</feature>
<feature type="domain" description="Ig-like" evidence="4">
    <location>
        <begin position="707"/>
        <end position="796"/>
    </location>
</feature>
<evidence type="ECO:0000313" key="5">
    <source>
        <dbReference type="EMBL" id="KAL0148143.1"/>
    </source>
</evidence>
<feature type="domain" description="Ig-like" evidence="4">
    <location>
        <begin position="108"/>
        <end position="182"/>
    </location>
</feature>
<dbReference type="Gene3D" id="2.60.40.10">
    <property type="entry name" value="Immunoglobulins"/>
    <property type="match status" value="12"/>
</dbReference>
<feature type="domain" description="Ig-like" evidence="4">
    <location>
        <begin position="1084"/>
        <end position="1147"/>
    </location>
</feature>
<dbReference type="EMBL" id="JAMKFB020000711">
    <property type="protein sequence ID" value="KAL0148143.1"/>
    <property type="molecule type" value="Genomic_DNA"/>
</dbReference>
<accession>A0ABD0MIV3</accession>
<dbReference type="InterPro" id="IPR013106">
    <property type="entry name" value="Ig_V-set"/>
</dbReference>
<feature type="transmembrane region" description="Helical" evidence="3">
    <location>
        <begin position="1260"/>
        <end position="1283"/>
    </location>
</feature>
<evidence type="ECO:0000256" key="1">
    <source>
        <dbReference type="ARBA" id="ARBA00023319"/>
    </source>
</evidence>
<sequence length="1454" mass="161246">NGGLQDWGVNYSPSYVCAIKGSTVKMSCTVKYPRDHQLLTVFWTKPVVDDTEYPDLCSDPVNNKRVKCVSEGKDTRSITLTSVTEADKHIYYCRFTTKTKGGKWTGVPGAQLDVTELQVETQQSVKEGDSVTLTCKSSCSLPKQTTFIWYRNTQKLTEETRKHLYLRSVSRSDEGNYQCAVSGYEHLKSPPVYLIVGWVDGLRDWGVNYSPSHVCAIKGSSVTMSCTSTSTGYHKLTRGFWTKTAVTNGEPPNLCSDPDKRGGIQCDSKHKDTYSITLTSVTEADKHIYYCRFTDAQDKKWTVVPGAWLDVTGLHEHSSSSYVRSDASTSVPQKHQAVCCVAAVETQQSVKEGDSVTLTCKSSCSLPEQATFICHHNSGDYRCAVSGYEHLISSPIYLKVGWVDGLRDWGVNYSPSYVCAIKGSSVTMSCTSTSTGYHKLTRGFWTKTAVTNGEPPNLCSDPDKRGGIQCDSKHKDTYSITLTSVTEADKHIYYCRFTDAQNKKWTVVPGAWLDVTELQVETQQSVKEGDSVTLTCKSSCSLPEQATFIWYRNTQILTTETMRMNQLLLQSVSHHNSGDYRCAVSGYEHLISSPIYLKVGWVDGLDWGVNYSPSYVCAIKGSSVTMSCTSTSTGYHKLTRGFWTKTAVTNGEPPNLCSDPDKRGGIQCDSKHKDTYSITLTSVTEADKHIYYCRFTDAQNKKWTVVPGAWLDVTELQVETQQSVKEGDSVTLTCKSSCSLPEQATFIWYRNTQKLTTETMRMNQLQLQSVSRSDAGKYQCAVSGYEHLKSPPVYLNVGWVDGLDWGVNYSPSYVCAIKGSSVTMSCTSTSTGYHKLTRGFWTKTAVTNGEPPNLCSDPDKRRGIRCVSKHKDTYSITLTSVTEADKHIYYCRFTDAQNKKWTVVPGAWLDVTELQVETQQSVKEGDSVTLTCKSSCSLPEQATFIWYRNTQKLTTGFMKVNLLQLQSVSRDDAGNYQCAVSRNEHLKSPPVHLNVEYPPKSVSVSISPSGEIVEGDSVTLICSSDSNPPADFTWFKGGQHAGSGKINSISNISSDHSGEYKCRSRNKHGEKDSDVVMLNVMYKPRNVVVNLNSSGEIMEGDSVTLICSSDSNPPADFTWFKGGQYAGSGKINSISNISSDHSGEYKCKSISKHWEKYSDVLILNVMYKPRNVVVNLNSSGEIVLGDSVTLICSSDSNPPALNYTWFKENQNSAVGSGQSFSISSFDSSHRGHYSCEAQNKHGSQRSASVSVTVKGVQRPALHTGIVVGCGALIFIIIIVIVFIKKKKGDGGAEVVRQNQQEDRVAETAPANDDPVYSLVSDNQTDDLYAKVEAKKPKRSGREQIEKDSGDAEEIQYACVHHFKNKDMNKTEETFEMQYPSDANRWMLRLFIWVDTAISDPVHLPSSMAAIRCVFHQLATRSVEILLGKLSVWNQTDHNKSRHSDMESGSLWFLS</sequence>
<feature type="domain" description="Ig-like" evidence="4">
    <location>
        <begin position="20"/>
        <end position="94"/>
    </location>
</feature>
<dbReference type="InterPro" id="IPR036179">
    <property type="entry name" value="Ig-like_dom_sf"/>
</dbReference>
<dbReference type="InterPro" id="IPR013151">
    <property type="entry name" value="Immunoglobulin_dom"/>
</dbReference>
<feature type="non-terminal residue" evidence="5">
    <location>
        <position position="1"/>
    </location>
</feature>
<dbReference type="PROSITE" id="PS50835">
    <property type="entry name" value="IG_LIKE"/>
    <property type="match status" value="12"/>
</dbReference>
<dbReference type="InterPro" id="IPR003598">
    <property type="entry name" value="Ig_sub2"/>
</dbReference>
<comment type="caution">
    <text evidence="5">The sequence shown here is derived from an EMBL/GenBank/DDBJ whole genome shotgun (WGS) entry which is preliminary data.</text>
</comment>
<feature type="domain" description="Ig-like" evidence="4">
    <location>
        <begin position="190"/>
        <end position="302"/>
    </location>
</feature>
<feature type="domain" description="Ig-like" evidence="4">
    <location>
        <begin position="509"/>
        <end position="592"/>
    </location>
</feature>
<feature type="domain" description="Ig-like" evidence="4">
    <location>
        <begin position="905"/>
        <end position="994"/>
    </location>
</feature>
<feature type="region of interest" description="Disordered" evidence="2">
    <location>
        <begin position="1299"/>
        <end position="1319"/>
    </location>
</feature>
<dbReference type="Pfam" id="PF13895">
    <property type="entry name" value="Ig_2"/>
    <property type="match status" value="4"/>
</dbReference>
<feature type="domain" description="Ig-like" evidence="4">
    <location>
        <begin position="1169"/>
        <end position="1250"/>
    </location>
</feature>
<evidence type="ECO:0000256" key="2">
    <source>
        <dbReference type="SAM" id="MobiDB-lite"/>
    </source>
</evidence>